<feature type="domain" description="Helicase Helix-turn-helix" evidence="1">
    <location>
        <begin position="251"/>
        <end position="339"/>
    </location>
</feature>
<proteinExistence type="predicted"/>
<keyword evidence="2" id="KW-0547">Nucleotide-binding</keyword>
<name>A0A679FNH1_9BACL</name>
<keyword evidence="2" id="KW-0347">Helicase</keyword>
<evidence type="ECO:0000313" key="3">
    <source>
        <dbReference type="Proteomes" id="UP000501421"/>
    </source>
</evidence>
<evidence type="ECO:0000313" key="2">
    <source>
        <dbReference type="EMBL" id="BBW95787.1"/>
    </source>
</evidence>
<dbReference type="GO" id="GO:0004386">
    <property type="term" value="F:helicase activity"/>
    <property type="evidence" value="ECO:0007669"/>
    <property type="project" value="UniProtKB-KW"/>
</dbReference>
<dbReference type="InterPro" id="IPR029491">
    <property type="entry name" value="Helicase_HTH"/>
</dbReference>
<sequence>MQHSYASFLLAWCLRQFRGERTLAASYHLFSGKKSAQTLQDSKWFQLEPFFGVWKNVTMSSLEAAAGWLAEQRLAMAVGDRAYRLTEAGEEWLSEREALFPRHMNGWRYHEVELPFWQRLSLIGQTLSNLNAGRRFAPICRDERTLRWVKRYLMDKGGRVALARELYEELLQLLAAVSEEAAIVFTLRLTSADRIGWTAEQIAAHLQKEALYVEFLFRDALHYIMAEAEAGRSPALAELMDGLAPVALTQSAQKTYEWLQKGKTIEEIAAIRRLKRSTIEDHLVEIAANVPAFSIAPFVAAEKAAAVQAAAKTLGTRKLKQIREALGGAVSYFEIRLVLAKEVGRWMKS</sequence>
<dbReference type="InterPro" id="IPR008308">
    <property type="entry name" value="YpbB-like"/>
</dbReference>
<accession>A0A679FNH1</accession>
<dbReference type="RefSeq" id="WP_061912305.1">
    <property type="nucleotide sequence ID" value="NZ_AP022557.1"/>
</dbReference>
<evidence type="ECO:0000259" key="1">
    <source>
        <dbReference type="Pfam" id="PF14493"/>
    </source>
</evidence>
<protein>
    <submittedName>
        <fullName evidence="2">ATP-dependent DNA helicase RecQ</fullName>
    </submittedName>
</protein>
<keyword evidence="2" id="KW-0067">ATP-binding</keyword>
<dbReference type="Proteomes" id="UP000501421">
    <property type="component" value="Chromosome"/>
</dbReference>
<dbReference type="AlphaFoldDB" id="A0A679FNH1"/>
<dbReference type="Pfam" id="PF14493">
    <property type="entry name" value="HTH_40"/>
    <property type="match status" value="1"/>
</dbReference>
<dbReference type="EMBL" id="AP022557">
    <property type="protein sequence ID" value="BBW95787.1"/>
    <property type="molecule type" value="Genomic_DNA"/>
</dbReference>
<organism evidence="2 3">
    <name type="scientific">Geobacillus subterraneus</name>
    <dbReference type="NCBI Taxonomy" id="129338"/>
    <lineage>
        <taxon>Bacteria</taxon>
        <taxon>Bacillati</taxon>
        <taxon>Bacillota</taxon>
        <taxon>Bacilli</taxon>
        <taxon>Bacillales</taxon>
        <taxon>Anoxybacillaceae</taxon>
        <taxon>Geobacillus</taxon>
    </lineage>
</organism>
<keyword evidence="3" id="KW-1185">Reference proteome</keyword>
<reference evidence="3" key="1">
    <citation type="journal article" date="2020" name="Microbiol. Resour. Announc.">
        <title>Complete Genome Sequence of Geobacillus sp. Strain E55-1, Isolated from Mine Geyser in Japan.</title>
        <authorList>
            <person name="Miyazaki K."/>
            <person name="Hase E."/>
            <person name="Tokito N."/>
        </authorList>
    </citation>
    <scope>NUCLEOTIDE SEQUENCE [LARGE SCALE GENOMIC DNA]</scope>
    <source>
        <strain evidence="3">E55-1</strain>
    </source>
</reference>
<dbReference type="PIRSF" id="PIRSF021350">
    <property type="entry name" value="UCP021350"/>
    <property type="match status" value="1"/>
</dbReference>
<gene>
    <name evidence="2" type="ORF">GsuE55_06200</name>
</gene>
<keyword evidence="2" id="KW-0378">Hydrolase</keyword>